<dbReference type="Proteomes" id="UP001157946">
    <property type="component" value="Unassembled WGS sequence"/>
</dbReference>
<evidence type="ECO:0000256" key="3">
    <source>
        <dbReference type="SAM" id="SignalP"/>
    </source>
</evidence>
<evidence type="ECO:0000313" key="5">
    <source>
        <dbReference type="EMBL" id="SMP22688.1"/>
    </source>
</evidence>
<organism evidence="5 6">
    <name type="scientific">Laceyella tengchongensis</name>
    <dbReference type="NCBI Taxonomy" id="574699"/>
    <lineage>
        <taxon>Bacteria</taxon>
        <taxon>Bacillati</taxon>
        <taxon>Bacillota</taxon>
        <taxon>Bacilli</taxon>
        <taxon>Bacillales</taxon>
        <taxon>Thermoactinomycetaceae</taxon>
        <taxon>Laceyella</taxon>
    </lineage>
</organism>
<sequence>MKIFGKWLAVCMAVVTVFSLGFSSVSAAEATDDVNTNACVNVTLYEHINYGGRTWSACVDSAGYRGVGWFNDMASSLKVSGGCVRVFEHAYWGGRSLRFCQGSPDLGSWGFNDMITSLRAD</sequence>
<evidence type="ECO:0000313" key="6">
    <source>
        <dbReference type="Proteomes" id="UP001157946"/>
    </source>
</evidence>
<dbReference type="Pfam" id="PF00030">
    <property type="entry name" value="Crystall"/>
    <property type="match status" value="1"/>
</dbReference>
<evidence type="ECO:0000256" key="2">
    <source>
        <dbReference type="ARBA" id="ARBA00022737"/>
    </source>
</evidence>
<dbReference type="InterPro" id="IPR011024">
    <property type="entry name" value="G_crystallin-like"/>
</dbReference>
<keyword evidence="3" id="KW-0732">Signal</keyword>
<feature type="chain" id="PRO_5041422559" evidence="3">
    <location>
        <begin position="28"/>
        <end position="121"/>
    </location>
</feature>
<keyword evidence="6" id="KW-1185">Reference proteome</keyword>
<proteinExistence type="inferred from homology"/>
<dbReference type="RefSeq" id="WP_102993394.1">
    <property type="nucleotide sequence ID" value="NZ_FXTU01000004.1"/>
</dbReference>
<dbReference type="AlphaFoldDB" id="A0AA45WPX3"/>
<comment type="caution">
    <text evidence="5">The sequence shown here is derived from an EMBL/GenBank/DDBJ whole genome shotgun (WGS) entry which is preliminary data.</text>
</comment>
<evidence type="ECO:0000256" key="1">
    <source>
        <dbReference type="ARBA" id="ARBA00009646"/>
    </source>
</evidence>
<keyword evidence="2" id="KW-0677">Repeat</keyword>
<dbReference type="SMART" id="SM00247">
    <property type="entry name" value="XTALbg"/>
    <property type="match status" value="1"/>
</dbReference>
<feature type="domain" description="Beta/gamma crystallin 'Greek key'" evidence="4">
    <location>
        <begin position="41"/>
        <end position="121"/>
    </location>
</feature>
<dbReference type="InterPro" id="IPR001064">
    <property type="entry name" value="Beta/gamma_crystallin"/>
</dbReference>
<gene>
    <name evidence="5" type="ORF">SAMN06265361_10497</name>
</gene>
<dbReference type="Gene3D" id="2.60.20.10">
    <property type="entry name" value="Crystallins"/>
    <property type="match status" value="1"/>
</dbReference>
<name>A0AA45WPX3_9BACL</name>
<feature type="signal peptide" evidence="3">
    <location>
        <begin position="1"/>
        <end position="27"/>
    </location>
</feature>
<reference evidence="5" key="1">
    <citation type="submission" date="2017-05" db="EMBL/GenBank/DDBJ databases">
        <authorList>
            <person name="Varghese N."/>
            <person name="Submissions S."/>
        </authorList>
    </citation>
    <scope>NUCLEOTIDE SEQUENCE</scope>
    <source>
        <strain evidence="5">DSM 45262</strain>
    </source>
</reference>
<accession>A0AA45WPX3</accession>
<comment type="similarity">
    <text evidence="1">Belongs to the beta/gamma-crystallin family.</text>
</comment>
<dbReference type="SUPFAM" id="SSF49695">
    <property type="entry name" value="gamma-Crystallin-like"/>
    <property type="match status" value="1"/>
</dbReference>
<protein>
    <submittedName>
        <fullName evidence="5">Beta/Gamma crystallin</fullName>
    </submittedName>
</protein>
<dbReference type="EMBL" id="FXTU01000004">
    <property type="protein sequence ID" value="SMP22688.1"/>
    <property type="molecule type" value="Genomic_DNA"/>
</dbReference>
<evidence type="ECO:0000259" key="4">
    <source>
        <dbReference type="SMART" id="SM00247"/>
    </source>
</evidence>